<dbReference type="RefSeq" id="WP_218443994.1">
    <property type="nucleotide sequence ID" value="NZ_JAGSPA010000001.1"/>
</dbReference>
<sequence length="199" mass="22860">MKRILIFVDEANFAHAAYQAGKKTDYIALADYLADEGHDRQLVEMVVYLGLPPAMRYEDMPVEWQQRHDSKIRFRDFLRFNGFMAVTHHGKGSPQRPETLNANVDVLMAMDAVEMCLEVRPDVVVLVTGDADFHYLAEKLRRRGIRVEVASTKAQVSLELQKAANDFIDLSDFMGGMDDWENHRDLDDGEDMYDDELDD</sequence>
<dbReference type="PANTHER" id="PTHR35458:SF8">
    <property type="entry name" value="SLR0650 PROTEIN"/>
    <property type="match status" value="1"/>
</dbReference>
<dbReference type="Pfam" id="PF01936">
    <property type="entry name" value="NYN"/>
    <property type="match status" value="1"/>
</dbReference>
<organism evidence="2 3">
    <name type="scientific">Pacificimonas pallii</name>
    <dbReference type="NCBI Taxonomy" id="2827236"/>
    <lineage>
        <taxon>Bacteria</taxon>
        <taxon>Pseudomonadati</taxon>
        <taxon>Pseudomonadota</taxon>
        <taxon>Alphaproteobacteria</taxon>
        <taxon>Sphingomonadales</taxon>
        <taxon>Sphingosinicellaceae</taxon>
        <taxon>Pacificimonas</taxon>
    </lineage>
</organism>
<reference evidence="2 3" key="1">
    <citation type="submission" date="2021-04" db="EMBL/GenBank/DDBJ databases">
        <authorList>
            <person name="Pira H."/>
            <person name="Risdian C."/>
            <person name="Wink J."/>
        </authorList>
    </citation>
    <scope>NUCLEOTIDE SEQUENCE [LARGE SCALE GENOMIC DNA]</scope>
    <source>
        <strain evidence="2 3">WHA3</strain>
    </source>
</reference>
<gene>
    <name evidence="2" type="ORF">KCG44_02455</name>
</gene>
<name>A0ABS6SB48_9SPHN</name>
<dbReference type="EMBL" id="JAGSPA010000001">
    <property type="protein sequence ID" value="MBV7255643.1"/>
    <property type="molecule type" value="Genomic_DNA"/>
</dbReference>
<keyword evidence="3" id="KW-1185">Reference proteome</keyword>
<feature type="domain" description="NYN" evidence="1">
    <location>
        <begin position="3"/>
        <end position="170"/>
    </location>
</feature>
<dbReference type="InterPro" id="IPR021139">
    <property type="entry name" value="NYN"/>
</dbReference>
<evidence type="ECO:0000259" key="1">
    <source>
        <dbReference type="Pfam" id="PF01936"/>
    </source>
</evidence>
<dbReference type="PANTHER" id="PTHR35458">
    <property type="entry name" value="SLR0755 PROTEIN"/>
    <property type="match status" value="1"/>
</dbReference>
<dbReference type="CDD" id="cd10911">
    <property type="entry name" value="PIN_LabA"/>
    <property type="match status" value="1"/>
</dbReference>
<evidence type="ECO:0000313" key="2">
    <source>
        <dbReference type="EMBL" id="MBV7255643.1"/>
    </source>
</evidence>
<proteinExistence type="predicted"/>
<comment type="caution">
    <text evidence="2">The sequence shown here is derived from an EMBL/GenBank/DDBJ whole genome shotgun (WGS) entry which is preliminary data.</text>
</comment>
<dbReference type="InterPro" id="IPR047140">
    <property type="entry name" value="LabA"/>
</dbReference>
<accession>A0ABS6SB48</accession>
<evidence type="ECO:0000313" key="3">
    <source>
        <dbReference type="Proteomes" id="UP000722336"/>
    </source>
</evidence>
<protein>
    <submittedName>
        <fullName evidence="2">NYN domain-containing protein</fullName>
    </submittedName>
</protein>
<dbReference type="Proteomes" id="UP000722336">
    <property type="component" value="Unassembled WGS sequence"/>
</dbReference>